<dbReference type="InterPro" id="IPR043502">
    <property type="entry name" value="DNA/RNA_pol_sf"/>
</dbReference>
<dbReference type="Pfam" id="PF07727">
    <property type="entry name" value="RVT_2"/>
    <property type="match status" value="1"/>
</dbReference>
<feature type="domain" description="Reverse transcriptase Ty1/copia-type" evidence="1">
    <location>
        <begin position="102"/>
        <end position="248"/>
    </location>
</feature>
<accession>A0A0N5C0W0</accession>
<evidence type="ECO:0000313" key="3">
    <source>
        <dbReference type="WBParaSite" id="SPAL_0001163900.1"/>
    </source>
</evidence>
<proteinExistence type="predicted"/>
<dbReference type="Proteomes" id="UP000046392">
    <property type="component" value="Unplaced"/>
</dbReference>
<dbReference type="STRING" id="174720.A0A0N5C0W0"/>
<dbReference type="PANTHER" id="PTHR11439">
    <property type="entry name" value="GAG-POL-RELATED RETROTRANSPOSON"/>
    <property type="match status" value="1"/>
</dbReference>
<dbReference type="PANTHER" id="PTHR11439:SF483">
    <property type="entry name" value="PEPTIDE SYNTHASE GLIP-LIKE, PUTATIVE (AFU_ORTHOLOGUE AFUA_3G12920)-RELATED"/>
    <property type="match status" value="1"/>
</dbReference>
<protein>
    <submittedName>
        <fullName evidence="3">Reverse transcriptase Ty1/copia-type domain-containing protein</fullName>
    </submittedName>
</protein>
<name>A0A0N5C0W0_STREA</name>
<sequence length="371" mass="42911">MSPEDSKKDIELELAQAFKIVKGLPFVKLSGPTNFRQWLNDMKTLCLTIGVDFDDMKKLLSQNKDVILRLLNLYIDSELRNDLLDFTCPIELLEEVREFEEDEIVYMSLPKSIELINSPPIDNVVCKLLKPIYGLRQSSRCWYRTLVDFLTTNANFNVSDFDSCVLFTHNPTLIIIILYVDDIMILSQNIVLIDKIKQRITSRFEAKDYGQIMNTEYIGLEFKVQYDEIFVSQEIRIRKLIDEYSCLNIVPKKNINVSKGEVLESDILDEKQHSNFRKIVGELSYISNLSRPDITYSVNYLQRVLEKPRKCHLSLAINIISYLMKFPNLPLHFKKSTRPPLEAYSDASYASSKDSHSTTGILIMVYGAPVY</sequence>
<reference evidence="3" key="1">
    <citation type="submission" date="2017-02" db="UniProtKB">
        <authorList>
            <consortium name="WormBaseParasite"/>
        </authorList>
    </citation>
    <scope>IDENTIFICATION</scope>
</reference>
<evidence type="ECO:0000313" key="2">
    <source>
        <dbReference type="Proteomes" id="UP000046392"/>
    </source>
</evidence>
<dbReference type="SUPFAM" id="SSF56672">
    <property type="entry name" value="DNA/RNA polymerases"/>
    <property type="match status" value="1"/>
</dbReference>
<dbReference type="InterPro" id="IPR013103">
    <property type="entry name" value="RVT_2"/>
</dbReference>
<evidence type="ECO:0000259" key="1">
    <source>
        <dbReference type="Pfam" id="PF07727"/>
    </source>
</evidence>
<organism evidence="2 3">
    <name type="scientific">Strongyloides papillosus</name>
    <name type="common">Intestinal threadworm</name>
    <dbReference type="NCBI Taxonomy" id="174720"/>
    <lineage>
        <taxon>Eukaryota</taxon>
        <taxon>Metazoa</taxon>
        <taxon>Ecdysozoa</taxon>
        <taxon>Nematoda</taxon>
        <taxon>Chromadorea</taxon>
        <taxon>Rhabditida</taxon>
        <taxon>Tylenchina</taxon>
        <taxon>Panagrolaimomorpha</taxon>
        <taxon>Strongyloidoidea</taxon>
        <taxon>Strongyloididae</taxon>
        <taxon>Strongyloides</taxon>
    </lineage>
</organism>
<keyword evidence="2" id="KW-1185">Reference proteome</keyword>
<dbReference type="AlphaFoldDB" id="A0A0N5C0W0"/>
<dbReference type="WBParaSite" id="SPAL_0001163900.1">
    <property type="protein sequence ID" value="SPAL_0001163900.1"/>
    <property type="gene ID" value="SPAL_0001163900"/>
</dbReference>